<evidence type="ECO:0000313" key="2">
    <source>
        <dbReference type="EMBL" id="OGZ96986.1"/>
    </source>
</evidence>
<dbReference type="Proteomes" id="UP000178574">
    <property type="component" value="Unassembled WGS sequence"/>
</dbReference>
<keyword evidence="1" id="KW-0472">Membrane</keyword>
<dbReference type="AlphaFoldDB" id="A0A1G2KC22"/>
<reference evidence="2 3" key="1">
    <citation type="journal article" date="2016" name="Nat. Commun.">
        <title>Thousands of microbial genomes shed light on interconnected biogeochemical processes in an aquifer system.</title>
        <authorList>
            <person name="Anantharaman K."/>
            <person name="Brown C.T."/>
            <person name="Hug L.A."/>
            <person name="Sharon I."/>
            <person name="Castelle C.J."/>
            <person name="Probst A.J."/>
            <person name="Thomas B.C."/>
            <person name="Singh A."/>
            <person name="Wilkins M.J."/>
            <person name="Karaoz U."/>
            <person name="Brodie E.L."/>
            <person name="Williams K.H."/>
            <person name="Hubbard S.S."/>
            <person name="Banfield J.F."/>
        </authorList>
    </citation>
    <scope>NUCLEOTIDE SEQUENCE [LARGE SCALE GENOMIC DNA]</scope>
</reference>
<accession>A0A1G2KC22</accession>
<evidence type="ECO:0000313" key="3">
    <source>
        <dbReference type="Proteomes" id="UP000178574"/>
    </source>
</evidence>
<name>A0A1G2KC22_9BACT</name>
<evidence type="ECO:0000256" key="1">
    <source>
        <dbReference type="SAM" id="Phobius"/>
    </source>
</evidence>
<keyword evidence="1" id="KW-0812">Transmembrane</keyword>
<dbReference type="EMBL" id="MHQD01000002">
    <property type="protein sequence ID" value="OGZ96986.1"/>
    <property type="molecule type" value="Genomic_DNA"/>
</dbReference>
<dbReference type="SUPFAM" id="SSF75011">
    <property type="entry name" value="3-carboxy-cis,cis-mucoante lactonizing enzyme"/>
    <property type="match status" value="1"/>
</dbReference>
<organism evidence="2 3">
    <name type="scientific">Candidatus Sungbacteria bacterium RIFCSPHIGHO2_01_FULL_50_25</name>
    <dbReference type="NCBI Taxonomy" id="1802265"/>
    <lineage>
        <taxon>Bacteria</taxon>
        <taxon>Candidatus Sungiibacteriota</taxon>
    </lineage>
</organism>
<protein>
    <submittedName>
        <fullName evidence="2">Uncharacterized protein</fullName>
    </submittedName>
</protein>
<keyword evidence="1" id="KW-1133">Transmembrane helix</keyword>
<sequence>MKAGSIGSAPIYNEGSSTIELIISFSVLILTMTAVLLIAFGNQSNTLYADLNQEALYKANRVLEDTRADAKGNYLSVVTESYSPETIYSLSREVIDLTPCKKRATARVTWQTDVGRPQKVELANEFVNIAEALALGGDCADSPPNDDWDRPDSAGYIDLIPGGQEGTDVDAAVINGTRYAFTTSKKNPPTELDFWAVDVTDSENPVFAMPGPDYGINTGPGLNAVDVDPDGKIAYVASDNINEQLQVIDISDPTNPQLLLPSVTLPGVGNSYPQGWSIFYYDHHVFIGTRETAGNEFHVFDVTNPLLPIHRGSIEINHNVNDIFVRDQTIGGVTKRLAFLAVSSSAISPEVMILNIDMSTLPYTISPFGSGFDAPGEEDGTSIFLLGNTIFLGREYLASSNPQFYTLDASDLFNIDEFDSLNVGLTNNTAIVGIAVSGKFAFLATTRQTAGFQVWNIEDLTNIKPTSACNIYNYSEKATGIDYLDNRVYISNESNDALRIIWDHPTLAC</sequence>
<feature type="transmembrane region" description="Helical" evidence="1">
    <location>
        <begin position="21"/>
        <end position="41"/>
    </location>
</feature>
<gene>
    <name evidence="2" type="ORF">A2847_00695</name>
</gene>
<dbReference type="Pfam" id="PF08309">
    <property type="entry name" value="LVIVD"/>
    <property type="match status" value="1"/>
</dbReference>
<comment type="caution">
    <text evidence="2">The sequence shown here is derived from an EMBL/GenBank/DDBJ whole genome shotgun (WGS) entry which is preliminary data.</text>
</comment>
<proteinExistence type="predicted"/>
<dbReference type="InterPro" id="IPR013211">
    <property type="entry name" value="LVIVD"/>
</dbReference>